<protein>
    <submittedName>
        <fullName evidence="6">Succinate dehydrogenase subunit D</fullName>
    </submittedName>
</protein>
<keyword evidence="1" id="KW-1003">Cell membrane</keyword>
<keyword evidence="3 5" id="KW-1133">Transmembrane helix</keyword>
<comment type="caution">
    <text evidence="6">The sequence shown here is derived from an EMBL/GenBank/DDBJ whole genome shotgun (WGS) entry which is preliminary data.</text>
</comment>
<dbReference type="OrthoDB" id="9804636at2"/>
<keyword evidence="7" id="KW-1185">Reference proteome</keyword>
<dbReference type="InterPro" id="IPR003418">
    <property type="entry name" value="Fumarate_red_D"/>
</dbReference>
<dbReference type="GO" id="GO:0006106">
    <property type="term" value="P:fumarate metabolic process"/>
    <property type="evidence" value="ECO:0007669"/>
    <property type="project" value="InterPro"/>
</dbReference>
<accession>A0A4R6U2D2</accession>
<feature type="transmembrane region" description="Helical" evidence="5">
    <location>
        <begin position="12"/>
        <end position="39"/>
    </location>
</feature>
<dbReference type="Gene3D" id="1.20.1300.10">
    <property type="entry name" value="Fumarate reductase/succinate dehydrogenase, transmembrane subunit"/>
    <property type="match status" value="1"/>
</dbReference>
<feature type="transmembrane region" description="Helical" evidence="5">
    <location>
        <begin position="51"/>
        <end position="75"/>
    </location>
</feature>
<name>A0A4R6U2D2_9GAMM</name>
<dbReference type="AlphaFoldDB" id="A0A4R6U2D2"/>
<evidence type="ECO:0000256" key="5">
    <source>
        <dbReference type="SAM" id="Phobius"/>
    </source>
</evidence>
<dbReference type="RefSeq" id="WP_101495845.1">
    <property type="nucleotide sequence ID" value="NZ_LNJZ01000003.1"/>
</dbReference>
<evidence type="ECO:0000256" key="1">
    <source>
        <dbReference type="ARBA" id="ARBA00022475"/>
    </source>
</evidence>
<reference evidence="6 7" key="1">
    <citation type="submission" date="2019-03" db="EMBL/GenBank/DDBJ databases">
        <title>Genomic Encyclopedia of Type Strains, Phase IV (KMG-IV): sequencing the most valuable type-strain genomes for metagenomic binning, comparative biology and taxonomic classification.</title>
        <authorList>
            <person name="Goeker M."/>
        </authorList>
    </citation>
    <scope>NUCLEOTIDE SEQUENCE [LARGE SCALE GENOMIC DNA]</scope>
    <source>
        <strain evidence="6 7">DSM 28679</strain>
    </source>
</reference>
<organism evidence="6 7">
    <name type="scientific">Thiopseudomonas denitrificans</name>
    <dbReference type="NCBI Taxonomy" id="1501432"/>
    <lineage>
        <taxon>Bacteria</taxon>
        <taxon>Pseudomonadati</taxon>
        <taxon>Pseudomonadota</taxon>
        <taxon>Gammaproteobacteria</taxon>
        <taxon>Pseudomonadales</taxon>
        <taxon>Pseudomonadaceae</taxon>
        <taxon>Thiopseudomonas</taxon>
    </lineage>
</organism>
<evidence type="ECO:0000256" key="2">
    <source>
        <dbReference type="ARBA" id="ARBA00022692"/>
    </source>
</evidence>
<evidence type="ECO:0000256" key="4">
    <source>
        <dbReference type="ARBA" id="ARBA00023136"/>
    </source>
</evidence>
<evidence type="ECO:0000313" key="6">
    <source>
        <dbReference type="EMBL" id="TDQ37264.1"/>
    </source>
</evidence>
<sequence>MSKTVKRSDEPIWWGLFSGGGVCFAVFVPAAVFFLALALPLGWIELSHAQAVKAFGSIFAVVFVGAVIALPAFHAAHRIRHGLYDLKCRSRSLIKWLAYGLAFAASVYAMGSWLISFLL</sequence>
<dbReference type="Pfam" id="PF02313">
    <property type="entry name" value="Fumarate_red_D"/>
    <property type="match status" value="1"/>
</dbReference>
<dbReference type="SUPFAM" id="SSF81343">
    <property type="entry name" value="Fumarate reductase respiratory complex transmembrane subunits"/>
    <property type="match status" value="1"/>
</dbReference>
<dbReference type="GO" id="GO:0016020">
    <property type="term" value="C:membrane"/>
    <property type="evidence" value="ECO:0007669"/>
    <property type="project" value="InterPro"/>
</dbReference>
<dbReference type="EMBL" id="SNYK01000008">
    <property type="protein sequence ID" value="TDQ37264.1"/>
    <property type="molecule type" value="Genomic_DNA"/>
</dbReference>
<keyword evidence="4 5" id="KW-0472">Membrane</keyword>
<feature type="transmembrane region" description="Helical" evidence="5">
    <location>
        <begin position="96"/>
        <end position="118"/>
    </location>
</feature>
<evidence type="ECO:0000256" key="3">
    <source>
        <dbReference type="ARBA" id="ARBA00022989"/>
    </source>
</evidence>
<dbReference type="NCBIfam" id="NF003977">
    <property type="entry name" value="PRK05470.1-1"/>
    <property type="match status" value="1"/>
</dbReference>
<gene>
    <name evidence="6" type="ORF">DFQ45_10844</name>
</gene>
<keyword evidence="2 5" id="KW-0812">Transmembrane</keyword>
<evidence type="ECO:0000313" key="7">
    <source>
        <dbReference type="Proteomes" id="UP000294575"/>
    </source>
</evidence>
<proteinExistence type="predicted"/>
<dbReference type="Proteomes" id="UP000294575">
    <property type="component" value="Unassembled WGS sequence"/>
</dbReference>
<dbReference type="InterPro" id="IPR034804">
    <property type="entry name" value="SQR/QFR_C/D"/>
</dbReference>